<dbReference type="AlphaFoldDB" id="A0A9X8MGU3"/>
<reference evidence="1 2" key="1">
    <citation type="submission" date="2016-10" db="EMBL/GenBank/DDBJ databases">
        <authorList>
            <person name="Varghese N."/>
            <person name="Submissions S."/>
        </authorList>
    </citation>
    <scope>NUCLEOTIDE SEQUENCE [LARGE SCALE GENOMIC DNA]</scope>
    <source>
        <strain evidence="1 2">LMG 21974</strain>
    </source>
</reference>
<name>A0A9X8MGU3_9PSED</name>
<gene>
    <name evidence="1" type="ORF">SAMN05216409_11727</name>
</gene>
<dbReference type="Proteomes" id="UP000183210">
    <property type="component" value="Unassembled WGS sequence"/>
</dbReference>
<evidence type="ECO:0000313" key="2">
    <source>
        <dbReference type="Proteomes" id="UP000183210"/>
    </source>
</evidence>
<accession>A0A9X8MGU3</accession>
<comment type="caution">
    <text evidence="1">The sequence shown here is derived from an EMBL/GenBank/DDBJ whole genome shotgun (WGS) entry which is preliminary data.</text>
</comment>
<proteinExistence type="predicted"/>
<sequence>MMAGVKLKALGEPKLPPKLVRALFLLLYRTCCFSCLVRPGRIPAARRAPKFGAKSKRITLDADVVMITIDLSSAGAASGQFYCSRPGTGQMLRNRLFSKMIS</sequence>
<evidence type="ECO:0000313" key="1">
    <source>
        <dbReference type="EMBL" id="SER32337.1"/>
    </source>
</evidence>
<dbReference type="EMBL" id="FOEV01000017">
    <property type="protein sequence ID" value="SER32337.1"/>
    <property type="molecule type" value="Genomic_DNA"/>
</dbReference>
<organism evidence="1 2">
    <name type="scientific">Pseudomonas lutea</name>
    <dbReference type="NCBI Taxonomy" id="243924"/>
    <lineage>
        <taxon>Bacteria</taxon>
        <taxon>Pseudomonadati</taxon>
        <taxon>Pseudomonadota</taxon>
        <taxon>Gammaproteobacteria</taxon>
        <taxon>Pseudomonadales</taxon>
        <taxon>Pseudomonadaceae</taxon>
        <taxon>Pseudomonas</taxon>
    </lineage>
</organism>
<protein>
    <submittedName>
        <fullName evidence="1">Uncharacterized protein</fullName>
    </submittedName>
</protein>